<reference evidence="6 7" key="1">
    <citation type="submission" date="2020-02" db="EMBL/GenBank/DDBJ databases">
        <title>Complete genome sequences of six Lactobacillus iners strains isolated from the human vagina.</title>
        <authorList>
            <person name="France M.T."/>
            <person name="Rutt L."/>
            <person name="Narina S."/>
            <person name="Arbaugh S."/>
            <person name="Humphrys M.S."/>
            <person name="Ma B."/>
            <person name="Hayward M.R."/>
            <person name="Relman D."/>
            <person name="Kwon D.S."/>
            <person name="Ravel J."/>
        </authorList>
    </citation>
    <scope>NUCLEOTIDE SEQUENCE [LARGE SCALE GENOMIC DNA]</scope>
    <source>
        <strain evidence="6 7">C0210C1</strain>
    </source>
</reference>
<evidence type="ECO:0000313" key="7">
    <source>
        <dbReference type="Proteomes" id="UP000501676"/>
    </source>
</evidence>
<protein>
    <submittedName>
        <fullName evidence="6">C40 family peptidase</fullName>
    </submittedName>
</protein>
<evidence type="ECO:0000259" key="5">
    <source>
        <dbReference type="PROSITE" id="PS51935"/>
    </source>
</evidence>
<dbReference type="GO" id="GO:0006508">
    <property type="term" value="P:proteolysis"/>
    <property type="evidence" value="ECO:0007669"/>
    <property type="project" value="UniProtKB-KW"/>
</dbReference>
<evidence type="ECO:0000256" key="3">
    <source>
        <dbReference type="ARBA" id="ARBA00022801"/>
    </source>
</evidence>
<proteinExistence type="inferred from homology"/>
<dbReference type="PANTHER" id="PTHR47053">
    <property type="entry name" value="MUREIN DD-ENDOPEPTIDASE MEPH-RELATED"/>
    <property type="match status" value="1"/>
</dbReference>
<keyword evidence="2" id="KW-0645">Protease</keyword>
<dbReference type="Gene3D" id="3.90.1720.10">
    <property type="entry name" value="endopeptidase domain like (from Nostoc punctiforme)"/>
    <property type="match status" value="1"/>
</dbReference>
<dbReference type="InterPro" id="IPR000064">
    <property type="entry name" value="NLP_P60_dom"/>
</dbReference>
<dbReference type="InterPro" id="IPR051202">
    <property type="entry name" value="Peptidase_C40"/>
</dbReference>
<dbReference type="Pfam" id="PF00877">
    <property type="entry name" value="NLPC_P60"/>
    <property type="match status" value="1"/>
</dbReference>
<evidence type="ECO:0000256" key="4">
    <source>
        <dbReference type="ARBA" id="ARBA00022807"/>
    </source>
</evidence>
<accession>A0A6G7B835</accession>
<evidence type="ECO:0000256" key="1">
    <source>
        <dbReference type="ARBA" id="ARBA00007074"/>
    </source>
</evidence>
<evidence type="ECO:0000256" key="2">
    <source>
        <dbReference type="ARBA" id="ARBA00022670"/>
    </source>
</evidence>
<sequence length="233" mass="25245">MKPLMSRLFKFTLATTIAVTGVVVSNSLKPVKAEAAGVIAKVNYVPGYGIAVWNNINGGHTTGQYLPHGSRWVVVKTSYDKQGRLWYDLGHNHWVLASYTVSDSTPVSQSASANTSVKASAQAIINFALKQQGKPYVYGAAGPSAFDCSGLTSYVYKQVTGRYIGRTTYNQLNAGTRVSVSQLQPGDLVFWGNYHVGIYIGNGQYIHSPQPGQSVTVANISSYYYPSYGVRVL</sequence>
<dbReference type="PROSITE" id="PS51935">
    <property type="entry name" value="NLPC_P60"/>
    <property type="match status" value="1"/>
</dbReference>
<dbReference type="Proteomes" id="UP000501676">
    <property type="component" value="Chromosome"/>
</dbReference>
<dbReference type="PANTHER" id="PTHR47053:SF1">
    <property type="entry name" value="MUREIN DD-ENDOPEPTIDASE MEPH-RELATED"/>
    <property type="match status" value="1"/>
</dbReference>
<feature type="domain" description="NlpC/P60" evidence="5">
    <location>
        <begin position="118"/>
        <end position="233"/>
    </location>
</feature>
<dbReference type="GO" id="GO:0008234">
    <property type="term" value="F:cysteine-type peptidase activity"/>
    <property type="evidence" value="ECO:0007669"/>
    <property type="project" value="UniProtKB-KW"/>
</dbReference>
<gene>
    <name evidence="6" type="ORF">G6Z83_00650</name>
</gene>
<dbReference type="RefSeq" id="WP_006732951.1">
    <property type="nucleotide sequence ID" value="NZ_CP049223.1"/>
</dbReference>
<dbReference type="InterPro" id="IPR038765">
    <property type="entry name" value="Papain-like_cys_pep_sf"/>
</dbReference>
<evidence type="ECO:0000313" key="6">
    <source>
        <dbReference type="EMBL" id="QIH23324.1"/>
    </source>
</evidence>
<keyword evidence="4" id="KW-0788">Thiol protease</keyword>
<dbReference type="AlphaFoldDB" id="A0A6G7B835"/>
<organism evidence="6 7">
    <name type="scientific">Lactobacillus iners</name>
    <dbReference type="NCBI Taxonomy" id="147802"/>
    <lineage>
        <taxon>Bacteria</taxon>
        <taxon>Bacillati</taxon>
        <taxon>Bacillota</taxon>
        <taxon>Bacilli</taxon>
        <taxon>Lactobacillales</taxon>
        <taxon>Lactobacillaceae</taxon>
        <taxon>Lactobacillus</taxon>
    </lineage>
</organism>
<dbReference type="EMBL" id="CP049228">
    <property type="protein sequence ID" value="QIH23324.1"/>
    <property type="molecule type" value="Genomic_DNA"/>
</dbReference>
<comment type="similarity">
    <text evidence="1">Belongs to the peptidase C40 family.</text>
</comment>
<keyword evidence="3" id="KW-0378">Hydrolase</keyword>
<name>A0A6G7B835_9LACO</name>
<dbReference type="SUPFAM" id="SSF54001">
    <property type="entry name" value="Cysteine proteinases"/>
    <property type="match status" value="1"/>
</dbReference>